<gene>
    <name evidence="1" type="ORF">PR048_008211</name>
</gene>
<dbReference type="EMBL" id="JARBHB010000003">
    <property type="protein sequence ID" value="KAJ8888719.1"/>
    <property type="molecule type" value="Genomic_DNA"/>
</dbReference>
<proteinExistence type="predicted"/>
<dbReference type="Proteomes" id="UP001159363">
    <property type="component" value="Chromosome 3"/>
</dbReference>
<accession>A0ABQ9HWG6</accession>
<name>A0ABQ9HWG6_9NEOP</name>
<comment type="caution">
    <text evidence="1">The sequence shown here is derived from an EMBL/GenBank/DDBJ whole genome shotgun (WGS) entry which is preliminary data.</text>
</comment>
<evidence type="ECO:0000313" key="1">
    <source>
        <dbReference type="EMBL" id="KAJ8888719.1"/>
    </source>
</evidence>
<protein>
    <submittedName>
        <fullName evidence="1">Uncharacterized protein</fullName>
    </submittedName>
</protein>
<sequence length="142" mass="16571">MSRMPLPETGEDQDILGTVYIISVNLPMSDTRLIIFQKETILCNSHVEDKILFLGRKIAVPTALRPYVLNLVHKEHGGLEKTKARARHCRSCEKFRRVNQRESLSLMYFQDYHILKWALISLEDAGNALLMQIDYYIHWLDI</sequence>
<organism evidence="1 2">
    <name type="scientific">Dryococelus australis</name>
    <dbReference type="NCBI Taxonomy" id="614101"/>
    <lineage>
        <taxon>Eukaryota</taxon>
        <taxon>Metazoa</taxon>
        <taxon>Ecdysozoa</taxon>
        <taxon>Arthropoda</taxon>
        <taxon>Hexapoda</taxon>
        <taxon>Insecta</taxon>
        <taxon>Pterygota</taxon>
        <taxon>Neoptera</taxon>
        <taxon>Polyneoptera</taxon>
        <taxon>Phasmatodea</taxon>
        <taxon>Verophasmatodea</taxon>
        <taxon>Anareolatae</taxon>
        <taxon>Phasmatidae</taxon>
        <taxon>Eurycanthinae</taxon>
        <taxon>Dryococelus</taxon>
    </lineage>
</organism>
<reference evidence="1 2" key="1">
    <citation type="submission" date="2023-02" db="EMBL/GenBank/DDBJ databases">
        <title>LHISI_Scaffold_Assembly.</title>
        <authorList>
            <person name="Stuart O.P."/>
            <person name="Cleave R."/>
            <person name="Magrath M.J.L."/>
            <person name="Mikheyev A.S."/>
        </authorList>
    </citation>
    <scope>NUCLEOTIDE SEQUENCE [LARGE SCALE GENOMIC DNA]</scope>
    <source>
        <strain evidence="1">Daus_M_001</strain>
        <tissue evidence="1">Leg muscle</tissue>
    </source>
</reference>
<evidence type="ECO:0000313" key="2">
    <source>
        <dbReference type="Proteomes" id="UP001159363"/>
    </source>
</evidence>
<keyword evidence="2" id="KW-1185">Reference proteome</keyword>